<evidence type="ECO:0000313" key="2">
    <source>
        <dbReference type="EMBL" id="MBB6438442.1"/>
    </source>
</evidence>
<dbReference type="EMBL" id="JACHEM010000013">
    <property type="protein sequence ID" value="MBB6438442.1"/>
    <property type="molecule type" value="Genomic_DNA"/>
</dbReference>
<gene>
    <name evidence="2" type="ORF">HNQ79_004949</name>
</gene>
<dbReference type="RefSeq" id="WP_185034545.1">
    <property type="nucleotide sequence ID" value="NZ_BNBN01000011.1"/>
</dbReference>
<keyword evidence="3" id="KW-1185">Reference proteome</keyword>
<name>A0A7X0HL76_9ACTN</name>
<sequence>MSQNDGTMLVTYAALDEAARTIRSQANALDESLRAIKTKISSVSELWSGDAREAYNMAQADWDRQAKAIHTSLTQIARAVQEAAPAYRAGDKKAAQGFM</sequence>
<organism evidence="2 3">
    <name type="scientific">Streptomyces candidus</name>
    <dbReference type="NCBI Taxonomy" id="67283"/>
    <lineage>
        <taxon>Bacteria</taxon>
        <taxon>Bacillati</taxon>
        <taxon>Actinomycetota</taxon>
        <taxon>Actinomycetes</taxon>
        <taxon>Kitasatosporales</taxon>
        <taxon>Streptomycetaceae</taxon>
        <taxon>Streptomyces</taxon>
    </lineage>
</organism>
<dbReference type="Proteomes" id="UP000540423">
    <property type="component" value="Unassembled WGS sequence"/>
</dbReference>
<dbReference type="InterPro" id="IPR010310">
    <property type="entry name" value="T7SS_ESAT-6-like"/>
</dbReference>
<accession>A0A7X0HL76</accession>
<evidence type="ECO:0000313" key="3">
    <source>
        <dbReference type="Proteomes" id="UP000540423"/>
    </source>
</evidence>
<protein>
    <recommendedName>
        <fullName evidence="1">ESAT-6-like protein</fullName>
    </recommendedName>
</protein>
<dbReference type="NCBIfam" id="TIGR03930">
    <property type="entry name" value="WXG100_ESAT6"/>
    <property type="match status" value="1"/>
</dbReference>
<dbReference type="Gene3D" id="1.10.287.1060">
    <property type="entry name" value="ESAT-6-like"/>
    <property type="match status" value="1"/>
</dbReference>
<dbReference type="AlphaFoldDB" id="A0A7X0HL76"/>
<dbReference type="SUPFAM" id="SSF140453">
    <property type="entry name" value="EsxAB dimer-like"/>
    <property type="match status" value="1"/>
</dbReference>
<comment type="caution">
    <text evidence="2">The sequence shown here is derived from an EMBL/GenBank/DDBJ whole genome shotgun (WGS) entry which is preliminary data.</text>
</comment>
<reference evidence="2 3" key="1">
    <citation type="submission" date="2020-08" db="EMBL/GenBank/DDBJ databases">
        <title>Genomic Encyclopedia of Type Strains, Phase IV (KMG-IV): sequencing the most valuable type-strain genomes for metagenomic binning, comparative biology and taxonomic classification.</title>
        <authorList>
            <person name="Goeker M."/>
        </authorList>
    </citation>
    <scope>NUCLEOTIDE SEQUENCE [LARGE SCALE GENOMIC DNA]</scope>
    <source>
        <strain evidence="2 3">DSM 40141</strain>
    </source>
</reference>
<comment type="similarity">
    <text evidence="1">Belongs to the WXG100 family.</text>
</comment>
<evidence type="ECO:0000256" key="1">
    <source>
        <dbReference type="RuleBase" id="RU362001"/>
    </source>
</evidence>
<dbReference type="Pfam" id="PF06013">
    <property type="entry name" value="WXG100"/>
    <property type="match status" value="1"/>
</dbReference>
<proteinExistence type="inferred from homology"/>
<dbReference type="InterPro" id="IPR036689">
    <property type="entry name" value="ESAT-6-like_sf"/>
</dbReference>